<dbReference type="SUPFAM" id="SSF56731">
    <property type="entry name" value="DNA primase core"/>
    <property type="match status" value="1"/>
</dbReference>
<protein>
    <recommendedName>
        <fullName evidence="12 13">DNA primase</fullName>
        <ecNumber evidence="12">2.7.7.101</ecNumber>
    </recommendedName>
</protein>
<dbReference type="Pfam" id="PF01807">
    <property type="entry name" value="Zn_ribbon_DnaG"/>
    <property type="match status" value="1"/>
</dbReference>
<dbReference type="SUPFAM" id="SSF57783">
    <property type="entry name" value="Zinc beta-ribbon"/>
    <property type="match status" value="1"/>
</dbReference>
<comment type="function">
    <text evidence="12 13">RNA polymerase that catalyzes the synthesis of short RNA molecules used as primers for DNA polymerase during DNA replication.</text>
</comment>
<comment type="caution">
    <text evidence="16">The sequence shown here is derived from an EMBL/GenBank/DDBJ whole genome shotgun (WGS) entry which is preliminary data.</text>
</comment>
<dbReference type="InterPro" id="IPR037068">
    <property type="entry name" value="DNA_primase_core_N_sf"/>
</dbReference>
<evidence type="ECO:0000256" key="9">
    <source>
        <dbReference type="ARBA" id="ARBA00022842"/>
    </source>
</evidence>
<keyword evidence="7 12" id="KW-0863">Zinc-finger</keyword>
<dbReference type="InterPro" id="IPR006295">
    <property type="entry name" value="DNA_primase_DnaG"/>
</dbReference>
<dbReference type="InterPro" id="IPR050219">
    <property type="entry name" value="DnaG_primase"/>
</dbReference>
<keyword evidence="4 12" id="KW-0548">Nucleotidyltransferase</keyword>
<evidence type="ECO:0000256" key="13">
    <source>
        <dbReference type="PIRNR" id="PIRNR002811"/>
    </source>
</evidence>
<dbReference type="Gene3D" id="3.90.980.10">
    <property type="entry name" value="DNA primase, catalytic core, N-terminal domain"/>
    <property type="match status" value="1"/>
</dbReference>
<evidence type="ECO:0000259" key="15">
    <source>
        <dbReference type="PROSITE" id="PS50880"/>
    </source>
</evidence>
<evidence type="ECO:0000256" key="6">
    <source>
        <dbReference type="ARBA" id="ARBA00022723"/>
    </source>
</evidence>
<keyword evidence="11 12" id="KW-0804">Transcription</keyword>
<keyword evidence="5 12" id="KW-0235">DNA replication</keyword>
<feature type="zinc finger region" description="CHC2-type" evidence="12 14">
    <location>
        <begin position="36"/>
        <end position="60"/>
    </location>
</feature>
<reference evidence="16 17" key="1">
    <citation type="journal article" date="2016" name="Nat. Commun.">
        <title>Thousands of microbial genomes shed light on interconnected biogeochemical processes in an aquifer system.</title>
        <authorList>
            <person name="Anantharaman K."/>
            <person name="Brown C.T."/>
            <person name="Hug L.A."/>
            <person name="Sharon I."/>
            <person name="Castelle C.J."/>
            <person name="Probst A.J."/>
            <person name="Thomas B.C."/>
            <person name="Singh A."/>
            <person name="Wilkins M.J."/>
            <person name="Karaoz U."/>
            <person name="Brodie E.L."/>
            <person name="Williams K.H."/>
            <person name="Hubbard S.S."/>
            <person name="Banfield J.F."/>
        </authorList>
    </citation>
    <scope>NUCLEOTIDE SEQUENCE [LARGE SCALE GENOMIC DNA]</scope>
</reference>
<dbReference type="EMBL" id="MFHQ01000023">
    <property type="protein sequence ID" value="OGF74415.1"/>
    <property type="molecule type" value="Genomic_DNA"/>
</dbReference>
<dbReference type="Pfam" id="PF13155">
    <property type="entry name" value="Toprim_2"/>
    <property type="match status" value="1"/>
</dbReference>
<dbReference type="SMART" id="SM00400">
    <property type="entry name" value="ZnF_CHCC"/>
    <property type="match status" value="1"/>
</dbReference>
<dbReference type="PIRSF" id="PIRSF002811">
    <property type="entry name" value="DnaG"/>
    <property type="match status" value="1"/>
</dbReference>
<dbReference type="EC" id="2.7.7.101" evidence="12"/>
<evidence type="ECO:0000313" key="16">
    <source>
        <dbReference type="EMBL" id="OGF74415.1"/>
    </source>
</evidence>
<keyword evidence="10 12" id="KW-0238">DNA-binding</keyword>
<dbReference type="GO" id="GO:0008270">
    <property type="term" value="F:zinc ion binding"/>
    <property type="evidence" value="ECO:0007669"/>
    <property type="project" value="UniProtKB-UniRule"/>
</dbReference>
<keyword evidence="8 12" id="KW-0862">Zinc</keyword>
<proteinExistence type="inferred from homology"/>
<evidence type="ECO:0000256" key="11">
    <source>
        <dbReference type="ARBA" id="ARBA00023163"/>
    </source>
</evidence>
<gene>
    <name evidence="12" type="primary">dnaG</name>
    <name evidence="16" type="ORF">A3J56_00260</name>
</gene>
<dbReference type="InterPro" id="IPR013264">
    <property type="entry name" value="DNAG_N"/>
</dbReference>
<evidence type="ECO:0000256" key="8">
    <source>
        <dbReference type="ARBA" id="ARBA00022833"/>
    </source>
</evidence>
<dbReference type="AlphaFoldDB" id="A0A1F5WFM0"/>
<dbReference type="InterPro" id="IPR006171">
    <property type="entry name" value="TOPRIM_dom"/>
</dbReference>
<dbReference type="HAMAP" id="MF_00974">
    <property type="entry name" value="DNA_primase_DnaG"/>
    <property type="match status" value="1"/>
</dbReference>
<evidence type="ECO:0000256" key="14">
    <source>
        <dbReference type="PIRSR" id="PIRSR002811-1"/>
    </source>
</evidence>
<keyword evidence="6 12" id="KW-0479">Metal-binding</keyword>
<evidence type="ECO:0000256" key="2">
    <source>
        <dbReference type="ARBA" id="ARBA00022515"/>
    </source>
</evidence>
<keyword evidence="1 12" id="KW-0240">DNA-directed RNA polymerase</keyword>
<evidence type="ECO:0000256" key="10">
    <source>
        <dbReference type="ARBA" id="ARBA00023125"/>
    </source>
</evidence>
<dbReference type="FunFam" id="3.90.580.10:FF:000001">
    <property type="entry name" value="DNA primase"/>
    <property type="match status" value="1"/>
</dbReference>
<dbReference type="Gene3D" id="3.40.1360.10">
    <property type="match status" value="1"/>
</dbReference>
<evidence type="ECO:0000256" key="7">
    <source>
        <dbReference type="ARBA" id="ARBA00022771"/>
    </source>
</evidence>
<dbReference type="CDD" id="cd03364">
    <property type="entry name" value="TOPRIM_DnaG_primases"/>
    <property type="match status" value="1"/>
</dbReference>
<keyword evidence="9" id="KW-0460">Magnesium</keyword>
<dbReference type="SMART" id="SM00493">
    <property type="entry name" value="TOPRIM"/>
    <property type="match status" value="1"/>
</dbReference>
<evidence type="ECO:0000256" key="4">
    <source>
        <dbReference type="ARBA" id="ARBA00022695"/>
    </source>
</evidence>
<sequence length="584" mass="65381">MVHSPIEEIKSRIDIVDLVGSYIRLQKAGANFKALCPFHNERTASFNVSPARQIWHCFGCSKGGDIFQFIKEIEGMDFPEALMLLADRAGVVITREDPALRSERNRLLALMEEATKFFEANLAIGLPLGNPIAKYLHQRGLKDETIKEFRLGYAPDEWRALSTHLAAKRFTSAEMEKAGLAVGRRQTRTDTQTNADGYDRFRGRIMFPIFDYQGRAIAFGGRVFPERDHEAKYINSPETPLYQKSKILYGLHRAKSEIFKTGQVVVVEGYMDMMMAYQAGVRNVVASSGTAFGIDQMQILRRLCDRLAVAFDMDIAGQAAADRSIQLALQSGFDITVMDLGAYKDPADAVRADPVFFQNAASSARHIVQFYIDHALRLHAPHTPEGKRACERMVLPVVASLSSELERAHWVRILSDLLRIGEDVLWRTLARLRSGSGAPQEREVFTDSQHTPSRKDLLEERILGMLASSPTLAAQYLAHLNDALFGNDRLPILLHLRGKAALADSARAALGRIVLESDSMLESITDVDGEFQHSCHELQKEYIKERMGELSAAISRAEQAASPKLQELLLEFQEFSQQLSQLNT</sequence>
<dbReference type="Pfam" id="PF08275">
    <property type="entry name" value="DNAG_N"/>
    <property type="match status" value="1"/>
</dbReference>
<dbReference type="GO" id="GO:0003899">
    <property type="term" value="F:DNA-directed RNA polymerase activity"/>
    <property type="evidence" value="ECO:0007669"/>
    <property type="project" value="UniProtKB-UniRule"/>
</dbReference>
<dbReference type="InterPro" id="IPR019475">
    <property type="entry name" value="DNA_primase_DnaB-bd"/>
</dbReference>
<dbReference type="GO" id="GO:0005737">
    <property type="term" value="C:cytoplasm"/>
    <property type="evidence" value="ECO:0007669"/>
    <property type="project" value="TreeGrafter"/>
</dbReference>
<evidence type="ECO:0000313" key="17">
    <source>
        <dbReference type="Proteomes" id="UP000178406"/>
    </source>
</evidence>
<name>A0A1F5WFM0_9BACT</name>
<dbReference type="STRING" id="1798338.A3J56_00260"/>
<dbReference type="Gene3D" id="3.90.580.10">
    <property type="entry name" value="Zinc finger, CHC2-type domain"/>
    <property type="match status" value="1"/>
</dbReference>
<dbReference type="InterPro" id="IPR030846">
    <property type="entry name" value="DnaG_bac"/>
</dbReference>
<dbReference type="PANTHER" id="PTHR30313:SF2">
    <property type="entry name" value="DNA PRIMASE"/>
    <property type="match status" value="1"/>
</dbReference>
<dbReference type="InterPro" id="IPR036977">
    <property type="entry name" value="DNA_primase_Znf_CHC2"/>
</dbReference>
<organism evidence="16 17">
    <name type="scientific">Candidatus Giovannonibacteria bacterium RIFCSPHIGHO2_02_FULL_46_20</name>
    <dbReference type="NCBI Taxonomy" id="1798338"/>
    <lineage>
        <taxon>Bacteria</taxon>
        <taxon>Candidatus Giovannoniibacteriota</taxon>
    </lineage>
</organism>
<dbReference type="PANTHER" id="PTHR30313">
    <property type="entry name" value="DNA PRIMASE"/>
    <property type="match status" value="1"/>
</dbReference>
<comment type="subunit">
    <text evidence="12">Monomer. Interacts with DnaB.</text>
</comment>
<evidence type="ECO:0000256" key="5">
    <source>
        <dbReference type="ARBA" id="ARBA00022705"/>
    </source>
</evidence>
<comment type="similarity">
    <text evidence="12 13">Belongs to the DnaG primase family.</text>
</comment>
<comment type="cofactor">
    <cofactor evidence="12 13 14">
        <name>Zn(2+)</name>
        <dbReference type="ChEBI" id="CHEBI:29105"/>
    </cofactor>
    <text evidence="12 13 14">Binds 1 zinc ion per monomer.</text>
</comment>
<keyword evidence="2 12" id="KW-0639">Primosome</keyword>
<comment type="catalytic activity">
    <reaction evidence="12">
        <text>ssDNA + n NTP = ssDNA/pppN(pN)n-1 hybrid + (n-1) diphosphate.</text>
        <dbReference type="EC" id="2.7.7.101"/>
    </reaction>
</comment>
<evidence type="ECO:0000256" key="3">
    <source>
        <dbReference type="ARBA" id="ARBA00022679"/>
    </source>
</evidence>
<dbReference type="Proteomes" id="UP000178406">
    <property type="component" value="Unassembled WGS sequence"/>
</dbReference>
<dbReference type="InterPro" id="IPR034151">
    <property type="entry name" value="TOPRIM_DnaG_bac"/>
</dbReference>
<evidence type="ECO:0000256" key="1">
    <source>
        <dbReference type="ARBA" id="ARBA00022478"/>
    </source>
</evidence>
<dbReference type="Pfam" id="PF10410">
    <property type="entry name" value="DnaB_bind"/>
    <property type="match status" value="1"/>
</dbReference>
<dbReference type="GO" id="GO:1990077">
    <property type="term" value="C:primosome complex"/>
    <property type="evidence" value="ECO:0007669"/>
    <property type="project" value="UniProtKB-KW"/>
</dbReference>
<evidence type="ECO:0000256" key="12">
    <source>
        <dbReference type="HAMAP-Rule" id="MF_00974"/>
    </source>
</evidence>
<dbReference type="PROSITE" id="PS50880">
    <property type="entry name" value="TOPRIM"/>
    <property type="match status" value="1"/>
</dbReference>
<dbReference type="InterPro" id="IPR002694">
    <property type="entry name" value="Znf_CHC2"/>
</dbReference>
<comment type="domain">
    <text evidence="12">Contains an N-terminal zinc-binding domain, a central core domain that contains the primase activity, and a C-terminal DnaB-binding domain.</text>
</comment>
<accession>A0A1F5WFM0</accession>
<keyword evidence="3 12" id="KW-0808">Transferase</keyword>
<feature type="domain" description="Toprim" evidence="15">
    <location>
        <begin position="262"/>
        <end position="343"/>
    </location>
</feature>
<dbReference type="GO" id="GO:0000428">
    <property type="term" value="C:DNA-directed RNA polymerase complex"/>
    <property type="evidence" value="ECO:0007669"/>
    <property type="project" value="UniProtKB-KW"/>
</dbReference>
<dbReference type="GO" id="GO:0003677">
    <property type="term" value="F:DNA binding"/>
    <property type="evidence" value="ECO:0007669"/>
    <property type="project" value="UniProtKB-KW"/>
</dbReference>
<dbReference type="GO" id="GO:0006269">
    <property type="term" value="P:DNA replication, synthesis of primer"/>
    <property type="evidence" value="ECO:0007669"/>
    <property type="project" value="UniProtKB-UniRule"/>
</dbReference>
<dbReference type="NCBIfam" id="TIGR01391">
    <property type="entry name" value="dnaG"/>
    <property type="match status" value="1"/>
</dbReference>